<dbReference type="OMA" id="EGTHETH"/>
<protein>
    <submittedName>
        <fullName evidence="5">THAP domain-containing protein</fullName>
    </submittedName>
</protein>
<dbReference type="InterPro" id="IPR048367">
    <property type="entry name" value="TNP-like_RNaseH_C"/>
</dbReference>
<proteinExistence type="predicted"/>
<dbReference type="InterPro" id="IPR048365">
    <property type="entry name" value="TNP-like_RNaseH_N"/>
</dbReference>
<keyword evidence="6" id="KW-1185">Reference proteome</keyword>
<dbReference type="PANTHER" id="PTHR47577">
    <property type="entry name" value="THAP DOMAIN-CONTAINING PROTEIN 6"/>
    <property type="match status" value="1"/>
</dbReference>
<dbReference type="InterPro" id="IPR048366">
    <property type="entry name" value="TNP-like_GBD"/>
</dbReference>
<evidence type="ECO:0000259" key="3">
    <source>
        <dbReference type="Pfam" id="PF21788"/>
    </source>
</evidence>
<reference evidence="5 6" key="1">
    <citation type="journal article" date="2014" name="Curr. Biol.">
        <title>The genome of the clonal raider ant Cerapachys biroi.</title>
        <authorList>
            <person name="Oxley P.R."/>
            <person name="Ji L."/>
            <person name="Fetter-Pruneda I."/>
            <person name="McKenzie S.K."/>
            <person name="Li C."/>
            <person name="Hu H."/>
            <person name="Zhang G."/>
            <person name="Kronauer D.J."/>
        </authorList>
    </citation>
    <scope>NUCLEOTIDE SEQUENCE [LARGE SCALE GENOMIC DNA]</scope>
</reference>
<dbReference type="PANTHER" id="PTHR47577:SF2">
    <property type="entry name" value="THAP DOMAIN CONTAINING 9"/>
    <property type="match status" value="1"/>
</dbReference>
<feature type="domain" description="Transposable element P transposase-like RNase H C-terminal" evidence="4">
    <location>
        <begin position="352"/>
        <end position="386"/>
    </location>
</feature>
<dbReference type="Pfam" id="PF21788">
    <property type="entry name" value="TNP-like_GBD"/>
    <property type="match status" value="1"/>
</dbReference>
<organism evidence="5 6">
    <name type="scientific">Ooceraea biroi</name>
    <name type="common">Clonal raider ant</name>
    <name type="synonym">Cerapachys biroi</name>
    <dbReference type="NCBI Taxonomy" id="2015173"/>
    <lineage>
        <taxon>Eukaryota</taxon>
        <taxon>Metazoa</taxon>
        <taxon>Ecdysozoa</taxon>
        <taxon>Arthropoda</taxon>
        <taxon>Hexapoda</taxon>
        <taxon>Insecta</taxon>
        <taxon>Pterygota</taxon>
        <taxon>Neoptera</taxon>
        <taxon>Endopterygota</taxon>
        <taxon>Hymenoptera</taxon>
        <taxon>Apocrita</taxon>
        <taxon>Aculeata</taxon>
        <taxon>Formicoidea</taxon>
        <taxon>Formicidae</taxon>
        <taxon>Dorylinae</taxon>
        <taxon>Ooceraea</taxon>
    </lineage>
</organism>
<feature type="domain" description="Transposable element P transposase-like RNase H" evidence="2">
    <location>
        <begin position="69"/>
        <end position="143"/>
    </location>
</feature>
<evidence type="ECO:0000259" key="2">
    <source>
        <dbReference type="Pfam" id="PF21787"/>
    </source>
</evidence>
<name>A0A026W369_OOCBI</name>
<gene>
    <name evidence="5" type="ORF">X777_12278</name>
</gene>
<accession>A0A026W369</accession>
<dbReference type="Pfam" id="PF21789">
    <property type="entry name" value="TNP-like_RNaseH_C"/>
    <property type="match status" value="1"/>
</dbReference>
<dbReference type="Proteomes" id="UP000053097">
    <property type="component" value="Unassembled WGS sequence"/>
</dbReference>
<evidence type="ECO:0000259" key="4">
    <source>
        <dbReference type="Pfam" id="PF21789"/>
    </source>
</evidence>
<dbReference type="Pfam" id="PF12017">
    <property type="entry name" value="Tnp_P_element"/>
    <property type="match status" value="1"/>
</dbReference>
<dbReference type="Pfam" id="PF21787">
    <property type="entry name" value="TNP-like_RNaseH_N"/>
    <property type="match status" value="1"/>
</dbReference>
<dbReference type="AlphaFoldDB" id="A0A026W369"/>
<feature type="domain" description="Transposable element P transposase-like GTP-binding insertion" evidence="3">
    <location>
        <begin position="164"/>
        <end position="282"/>
    </location>
</feature>
<feature type="domain" description="THAP9-like helix-turn-helix" evidence="1">
    <location>
        <begin position="10"/>
        <end position="59"/>
    </location>
</feature>
<evidence type="ECO:0000313" key="6">
    <source>
        <dbReference type="Proteomes" id="UP000053097"/>
    </source>
</evidence>
<evidence type="ECO:0000313" key="5">
    <source>
        <dbReference type="EMBL" id="EZA49484.1"/>
    </source>
</evidence>
<dbReference type="InterPro" id="IPR021896">
    <property type="entry name" value="THAP9-like_HTH"/>
</dbReference>
<dbReference type="OrthoDB" id="7551222at2759"/>
<evidence type="ECO:0000259" key="1">
    <source>
        <dbReference type="Pfam" id="PF12017"/>
    </source>
</evidence>
<dbReference type="EMBL" id="KK107512">
    <property type="protein sequence ID" value="EZA49484.1"/>
    <property type="molecule type" value="Genomic_DNA"/>
</dbReference>
<dbReference type="STRING" id="2015173.A0A026W369"/>
<sequence length="450" mass="52200">MPPAIQELLHKVLSKKRKKFPESLKSFACTLHFHSPAAYMYVRKMFVKCLPHPTTLRTWMRTVHCNSDISDLALQNVVKKVKNAREKNKNLIFNITFDEMHIKKKVDWDGKKIHGFIDTDVKVDNNSLSLASQVLLFMLICIIVPYFSHPIDKSKRIYIFYDACHMLKLMRNAISKENITDKDGNIISWTFLKELVNLQNVEKLHVANKIRKRHVQFFNEKMKVNLAAQTLSNLVADALTFLEYDLKESKFSGASATAKFCKHFDDIFDILNSRNIYNKTENKRAITRDTLYPIKDKATHFINYIDSLQIKNVSILQSTLKTGFIGFIINLRNVALAEELFYVNVIDFLLTYKLSQDHVETYFSLIRRMHGWNNNPSAKQFKESYRKILHLANVSVSLSANCIPKDDTVLLKVSNTSTNDVQGIEEHVEMQMLIYEKNFQIPSLLNIIIL</sequence>